<keyword evidence="2" id="KW-0813">Transport</keyword>
<evidence type="ECO:0000256" key="9">
    <source>
        <dbReference type="SAM" id="Phobius"/>
    </source>
</evidence>
<evidence type="ECO:0000256" key="4">
    <source>
        <dbReference type="ARBA" id="ARBA00022597"/>
    </source>
</evidence>
<dbReference type="GO" id="GO:0005886">
    <property type="term" value="C:plasma membrane"/>
    <property type="evidence" value="ECO:0007669"/>
    <property type="project" value="UniProtKB-SubCell"/>
</dbReference>
<comment type="caution">
    <text evidence="11">The sequence shown here is derived from an EMBL/GenBank/DDBJ whole genome shotgun (WGS) entry which is preliminary data.</text>
</comment>
<keyword evidence="5" id="KW-0598">Phosphotransferase system</keyword>
<feature type="transmembrane region" description="Helical" evidence="9">
    <location>
        <begin position="152"/>
        <end position="173"/>
    </location>
</feature>
<feature type="domain" description="PTS EIIC type-1" evidence="10">
    <location>
        <begin position="1"/>
        <end position="187"/>
    </location>
</feature>
<comment type="subcellular location">
    <subcellularLocation>
        <location evidence="1">Cell membrane</location>
        <topology evidence="1">Multi-pass membrane protein</topology>
    </subcellularLocation>
</comment>
<gene>
    <name evidence="11" type="primary">murP</name>
    <name evidence="11" type="ORF">SDC9_192151</name>
</gene>
<evidence type="ECO:0000256" key="7">
    <source>
        <dbReference type="ARBA" id="ARBA00022989"/>
    </source>
</evidence>
<feature type="transmembrane region" description="Helical" evidence="9">
    <location>
        <begin position="55"/>
        <end position="75"/>
    </location>
</feature>
<keyword evidence="3" id="KW-1003">Cell membrane</keyword>
<feature type="transmembrane region" description="Helical" evidence="9">
    <location>
        <begin position="87"/>
        <end position="107"/>
    </location>
</feature>
<evidence type="ECO:0000256" key="6">
    <source>
        <dbReference type="ARBA" id="ARBA00022692"/>
    </source>
</evidence>
<dbReference type="PANTHER" id="PTHR30175">
    <property type="entry name" value="PHOSPHOTRANSFERASE SYSTEM TRANSPORT PROTEIN"/>
    <property type="match status" value="1"/>
</dbReference>
<protein>
    <submittedName>
        <fullName evidence="11">PTS system N-acetylmuramic acid-specific EIIBC component</fullName>
    </submittedName>
</protein>
<evidence type="ECO:0000259" key="10">
    <source>
        <dbReference type="PROSITE" id="PS51103"/>
    </source>
</evidence>
<evidence type="ECO:0000256" key="3">
    <source>
        <dbReference type="ARBA" id="ARBA00022475"/>
    </source>
</evidence>
<feature type="transmembrane region" description="Helical" evidence="9">
    <location>
        <begin position="7"/>
        <end position="35"/>
    </location>
</feature>
<keyword evidence="7 9" id="KW-1133">Transmembrane helix</keyword>
<dbReference type="PANTHER" id="PTHR30175:SF3">
    <property type="entry name" value="PTS SYSTEM N-ACETYLMURAMIC ACID-SPECIFIC EIIBC COMPONENT"/>
    <property type="match status" value="1"/>
</dbReference>
<dbReference type="InterPro" id="IPR003352">
    <property type="entry name" value="PTS_EIIC"/>
</dbReference>
<evidence type="ECO:0000256" key="5">
    <source>
        <dbReference type="ARBA" id="ARBA00022683"/>
    </source>
</evidence>
<keyword evidence="8 9" id="KW-0472">Membrane</keyword>
<organism evidence="11">
    <name type="scientific">bioreactor metagenome</name>
    <dbReference type="NCBI Taxonomy" id="1076179"/>
    <lineage>
        <taxon>unclassified sequences</taxon>
        <taxon>metagenomes</taxon>
        <taxon>ecological metagenomes</taxon>
    </lineage>
</organism>
<evidence type="ECO:0000256" key="2">
    <source>
        <dbReference type="ARBA" id="ARBA00022448"/>
    </source>
</evidence>
<sequence>MDIITAGLLWLFNTAGPIGGAVIAFAFLPLVMTGMHHGLIPVHTTLIQTLGYTPLYAFNSMAGGGQVGAAIALLVKYRKNKGLGRAVKGGLPAGILGIGEPLIFGVSLPLGRVFFTACAGAAVGGMFLGFFKQGAITINVSGILGTLVNINPVVYLIGYLISILCGFLFTYAVGAKQQNLNNFEEEN</sequence>
<name>A0A645I158_9ZZZZ</name>
<dbReference type="GO" id="GO:0009401">
    <property type="term" value="P:phosphoenolpyruvate-dependent sugar phosphotransferase system"/>
    <property type="evidence" value="ECO:0007669"/>
    <property type="project" value="UniProtKB-KW"/>
</dbReference>
<dbReference type="InterPro" id="IPR013013">
    <property type="entry name" value="PTS_EIIC_1"/>
</dbReference>
<dbReference type="InterPro" id="IPR050558">
    <property type="entry name" value="PTS_Sugar-Specific_Components"/>
</dbReference>
<evidence type="ECO:0000313" key="11">
    <source>
        <dbReference type="EMBL" id="MPN44586.1"/>
    </source>
</evidence>
<keyword evidence="4" id="KW-0762">Sugar transport</keyword>
<dbReference type="GO" id="GO:0090588">
    <property type="term" value="F:protein-phosphocysteine-N-acetylmuramate phosphotransferase system transporter activity"/>
    <property type="evidence" value="ECO:0007669"/>
    <property type="project" value="TreeGrafter"/>
</dbReference>
<reference evidence="11" key="1">
    <citation type="submission" date="2019-08" db="EMBL/GenBank/DDBJ databases">
        <authorList>
            <person name="Kucharzyk K."/>
            <person name="Murdoch R.W."/>
            <person name="Higgins S."/>
            <person name="Loffler F."/>
        </authorList>
    </citation>
    <scope>NUCLEOTIDE SEQUENCE</scope>
</reference>
<keyword evidence="6 9" id="KW-0812">Transmembrane</keyword>
<dbReference type="Pfam" id="PF02378">
    <property type="entry name" value="PTS_EIIC"/>
    <property type="match status" value="1"/>
</dbReference>
<accession>A0A645I158</accession>
<evidence type="ECO:0000256" key="1">
    <source>
        <dbReference type="ARBA" id="ARBA00004651"/>
    </source>
</evidence>
<dbReference type="AlphaFoldDB" id="A0A645I158"/>
<dbReference type="PROSITE" id="PS51103">
    <property type="entry name" value="PTS_EIIC_TYPE_1"/>
    <property type="match status" value="1"/>
</dbReference>
<evidence type="ECO:0000256" key="8">
    <source>
        <dbReference type="ARBA" id="ARBA00023136"/>
    </source>
</evidence>
<feature type="transmembrane region" description="Helical" evidence="9">
    <location>
        <begin position="113"/>
        <end position="131"/>
    </location>
</feature>
<proteinExistence type="predicted"/>
<dbReference type="GO" id="GO:0008982">
    <property type="term" value="F:protein-N(PI)-phosphohistidine-sugar phosphotransferase activity"/>
    <property type="evidence" value="ECO:0007669"/>
    <property type="project" value="InterPro"/>
</dbReference>
<dbReference type="EMBL" id="VSSQ01103820">
    <property type="protein sequence ID" value="MPN44586.1"/>
    <property type="molecule type" value="Genomic_DNA"/>
</dbReference>